<keyword evidence="6 11" id="KW-0067">ATP-binding</keyword>
<sequence length="527" mass="59298">MSILKNTFRLNHFRKNQLEAMNATLNGKDVFVLMPTGGGKSLCYQLPALCQSGKTRGVTFVVSPLIALMFDQVKALKSKNVDAELFGSSISAPGADISTALMRRLRSSEKPSIVYVTPEKLQESPQLQSILSDLYESRQIARFVIDEAHCIVTWGRDFRDAYKSLHVLRERYPDVPIMALTATADLTAIEGIVSRLTLRTDCVRLTQSFNRPNLHYSVRPKAGKNALQPIVAFIKSNHPNSTGVIYCLSRQNCDDVAQKLREEYKIDARPYHAAMSALDRERNQVDWQNDKYKVIVATVAFGMGIDKADVRFVIHYSIPKSMDGYYQETGRAGRDGLPADCLLYYSYRDATVRMKMIDNDRGDTDRPPLSGVERKRQQEEVSAVVQYCNNDVDCRRCLLLAHFGESFNLKDCHKGCDNCSRGGEIVKKDLTSDAIKAIDLLGQMLATVDNITANQLKDVFRGRNNQKVREHGHENLPLYGAGSQLELGMVERLLNKMLALNVFRNVTIEVGGWPQSYLRVGLKRDMV</sequence>
<dbReference type="SUPFAM" id="SSF52540">
    <property type="entry name" value="P-loop containing nucleoside triphosphate hydrolases"/>
    <property type="match status" value="2"/>
</dbReference>
<feature type="domain" description="Helicase C-terminal" evidence="13">
    <location>
        <begin position="226"/>
        <end position="382"/>
    </location>
</feature>
<evidence type="ECO:0000256" key="9">
    <source>
        <dbReference type="ARBA" id="ARBA00023242"/>
    </source>
</evidence>
<dbReference type="CDD" id="cd17920">
    <property type="entry name" value="DEXHc_RecQ"/>
    <property type="match status" value="1"/>
</dbReference>
<dbReference type="OrthoDB" id="10261556at2759"/>
<dbReference type="InterPro" id="IPR002464">
    <property type="entry name" value="DNA/RNA_helicase_DEAH_CS"/>
</dbReference>
<protein>
    <recommendedName>
        <fullName evidence="11">ATP-dependent DNA helicase</fullName>
        <ecNumber evidence="11">5.6.2.4</ecNumber>
    </recommendedName>
</protein>
<dbReference type="Gene3D" id="1.10.10.10">
    <property type="entry name" value="Winged helix-like DNA-binding domain superfamily/Winged helix DNA-binding domain"/>
    <property type="match status" value="1"/>
</dbReference>
<dbReference type="NCBIfam" id="TIGR00614">
    <property type="entry name" value="recQ_fam"/>
    <property type="match status" value="1"/>
</dbReference>
<dbReference type="Gene3D" id="3.40.50.300">
    <property type="entry name" value="P-loop containing nucleotide triphosphate hydrolases"/>
    <property type="match status" value="2"/>
</dbReference>
<dbReference type="InterPro" id="IPR018982">
    <property type="entry name" value="RQC_domain"/>
</dbReference>
<evidence type="ECO:0000259" key="12">
    <source>
        <dbReference type="PROSITE" id="PS51192"/>
    </source>
</evidence>
<evidence type="ECO:0000256" key="10">
    <source>
        <dbReference type="ARBA" id="ARBA00034617"/>
    </source>
</evidence>
<gene>
    <name evidence="14" type="ORF">SERLADRAFT_357494</name>
</gene>
<dbReference type="Pfam" id="PF09382">
    <property type="entry name" value="RQC"/>
    <property type="match status" value="1"/>
</dbReference>
<dbReference type="Proteomes" id="UP000008064">
    <property type="component" value="Unassembled WGS sequence"/>
</dbReference>
<dbReference type="GO" id="GO:0009378">
    <property type="term" value="F:four-way junction helicase activity"/>
    <property type="evidence" value="ECO:0007669"/>
    <property type="project" value="TreeGrafter"/>
</dbReference>
<dbReference type="InterPro" id="IPR032284">
    <property type="entry name" value="RecQ_Zn-bd"/>
</dbReference>
<dbReference type="PANTHER" id="PTHR13710:SF153">
    <property type="entry name" value="RECQ-LIKE DNA HELICASE BLM"/>
    <property type="match status" value="1"/>
</dbReference>
<dbReference type="Pfam" id="PF16124">
    <property type="entry name" value="RecQ_Zn_bind"/>
    <property type="match status" value="1"/>
</dbReference>
<dbReference type="GO" id="GO:0005737">
    <property type="term" value="C:cytoplasm"/>
    <property type="evidence" value="ECO:0007669"/>
    <property type="project" value="TreeGrafter"/>
</dbReference>
<keyword evidence="3 11" id="KW-0547">Nucleotide-binding</keyword>
<proteinExistence type="inferred from homology"/>
<dbReference type="GO" id="GO:0006260">
    <property type="term" value="P:DNA replication"/>
    <property type="evidence" value="ECO:0007669"/>
    <property type="project" value="InterPro"/>
</dbReference>
<dbReference type="SMART" id="SM00487">
    <property type="entry name" value="DEXDc"/>
    <property type="match status" value="1"/>
</dbReference>
<comment type="catalytic activity">
    <reaction evidence="11">
        <text>ATP + H2O = ADP + phosphate + H(+)</text>
        <dbReference type="Rhea" id="RHEA:13065"/>
        <dbReference type="ChEBI" id="CHEBI:15377"/>
        <dbReference type="ChEBI" id="CHEBI:15378"/>
        <dbReference type="ChEBI" id="CHEBI:30616"/>
        <dbReference type="ChEBI" id="CHEBI:43474"/>
        <dbReference type="ChEBI" id="CHEBI:456216"/>
    </reaction>
</comment>
<dbReference type="GO" id="GO:0000724">
    <property type="term" value="P:double-strand break repair via homologous recombination"/>
    <property type="evidence" value="ECO:0007669"/>
    <property type="project" value="TreeGrafter"/>
</dbReference>
<dbReference type="InterPro" id="IPR027417">
    <property type="entry name" value="P-loop_NTPase"/>
</dbReference>
<dbReference type="GeneID" id="18809570"/>
<keyword evidence="5 11" id="KW-0347">Helicase</keyword>
<feature type="domain" description="Helicase ATP-binding" evidence="12">
    <location>
        <begin position="21"/>
        <end position="202"/>
    </location>
</feature>
<dbReference type="HOGENOM" id="CLU_001103_9_7_1"/>
<dbReference type="GO" id="GO:0003677">
    <property type="term" value="F:DNA binding"/>
    <property type="evidence" value="ECO:0007669"/>
    <property type="project" value="UniProtKB-KW"/>
</dbReference>
<dbReference type="RefSeq" id="XP_007321437.1">
    <property type="nucleotide sequence ID" value="XM_007321375.1"/>
</dbReference>
<evidence type="ECO:0000256" key="8">
    <source>
        <dbReference type="ARBA" id="ARBA00023235"/>
    </source>
</evidence>
<evidence type="ECO:0000256" key="7">
    <source>
        <dbReference type="ARBA" id="ARBA00023125"/>
    </source>
</evidence>
<dbReference type="GO" id="GO:0016887">
    <property type="term" value="F:ATP hydrolysis activity"/>
    <property type="evidence" value="ECO:0007669"/>
    <property type="project" value="RHEA"/>
</dbReference>
<accession>F8P4W4</accession>
<dbReference type="InterPro" id="IPR001650">
    <property type="entry name" value="Helicase_C-like"/>
</dbReference>
<evidence type="ECO:0000256" key="1">
    <source>
        <dbReference type="ARBA" id="ARBA00004123"/>
    </source>
</evidence>
<dbReference type="PROSITE" id="PS51194">
    <property type="entry name" value="HELICASE_CTER"/>
    <property type="match status" value="1"/>
</dbReference>
<dbReference type="GO" id="GO:0005694">
    <property type="term" value="C:chromosome"/>
    <property type="evidence" value="ECO:0007669"/>
    <property type="project" value="TreeGrafter"/>
</dbReference>
<dbReference type="EMBL" id="GL945438">
    <property type="protein sequence ID" value="EGO21651.1"/>
    <property type="molecule type" value="Genomic_DNA"/>
</dbReference>
<reference evidence="14" key="1">
    <citation type="submission" date="2011-04" db="EMBL/GenBank/DDBJ databases">
        <title>Evolution of plant cell wall degrading machinery underlies the functional diversity of forest fungi.</title>
        <authorList>
            <consortium name="US DOE Joint Genome Institute (JGI-PGF)"/>
            <person name="Eastwood D.C."/>
            <person name="Floudas D."/>
            <person name="Binder M."/>
            <person name="Majcherczyk A."/>
            <person name="Schneider P."/>
            <person name="Aerts A."/>
            <person name="Asiegbu F.O."/>
            <person name="Baker S.E."/>
            <person name="Barry K."/>
            <person name="Bendiksby M."/>
            <person name="Blumentritt M."/>
            <person name="Coutinho P.M."/>
            <person name="Cullen D."/>
            <person name="Cullen D."/>
            <person name="Gathman A."/>
            <person name="Goodell B."/>
            <person name="Henrissat B."/>
            <person name="Ihrmark K."/>
            <person name="Kauserud H."/>
            <person name="Kohler A."/>
            <person name="LaButti K."/>
            <person name="Lapidus A."/>
            <person name="Lavin J.L."/>
            <person name="Lee Y.-H."/>
            <person name="Lindquist E."/>
            <person name="Lilly W."/>
            <person name="Lucas S."/>
            <person name="Morin E."/>
            <person name="Murat C."/>
            <person name="Oguiza J.A."/>
            <person name="Park J."/>
            <person name="Pisabarro A.G."/>
            <person name="Riley R."/>
            <person name="Rosling A."/>
            <person name="Salamov A."/>
            <person name="Schmidt O."/>
            <person name="Schmutz J."/>
            <person name="Skrede I."/>
            <person name="Stenlid J."/>
            <person name="Wiebenga A."/>
            <person name="Xie X."/>
            <person name="Kues U."/>
            <person name="Hibbett D.S."/>
            <person name="Hoffmeister D."/>
            <person name="Hogberg N."/>
            <person name="Martin F."/>
            <person name="Grigoriev I.V."/>
            <person name="Watkinson S.C."/>
        </authorList>
    </citation>
    <scope>NUCLEOTIDE SEQUENCE</scope>
    <source>
        <strain evidence="14">S7.9</strain>
    </source>
</reference>
<comment type="catalytic activity">
    <reaction evidence="10 11">
        <text>Couples ATP hydrolysis with the unwinding of duplex DNA by translocating in the 3'-5' direction.</text>
        <dbReference type="EC" id="5.6.2.4"/>
    </reaction>
</comment>
<name>F8P4W4_SERL9</name>
<dbReference type="Pfam" id="PF00270">
    <property type="entry name" value="DEAD"/>
    <property type="match status" value="1"/>
</dbReference>
<dbReference type="PROSITE" id="PS00690">
    <property type="entry name" value="DEAH_ATP_HELICASE"/>
    <property type="match status" value="1"/>
</dbReference>
<evidence type="ECO:0000313" key="14">
    <source>
        <dbReference type="EMBL" id="EGO21651.1"/>
    </source>
</evidence>
<dbReference type="InterPro" id="IPR014001">
    <property type="entry name" value="Helicase_ATP-bd"/>
</dbReference>
<evidence type="ECO:0000256" key="4">
    <source>
        <dbReference type="ARBA" id="ARBA00022801"/>
    </source>
</evidence>
<dbReference type="SMART" id="SM00490">
    <property type="entry name" value="HELICc"/>
    <property type="match status" value="1"/>
</dbReference>
<evidence type="ECO:0000259" key="13">
    <source>
        <dbReference type="PROSITE" id="PS51194"/>
    </source>
</evidence>
<evidence type="ECO:0000256" key="3">
    <source>
        <dbReference type="ARBA" id="ARBA00022741"/>
    </source>
</evidence>
<dbReference type="PANTHER" id="PTHR13710">
    <property type="entry name" value="DNA HELICASE RECQ FAMILY MEMBER"/>
    <property type="match status" value="1"/>
</dbReference>
<comment type="similarity">
    <text evidence="2 11">Belongs to the helicase family. RecQ subfamily.</text>
</comment>
<dbReference type="FunFam" id="3.40.50.300:FF:001975">
    <property type="entry name" value="ATP-dependent DNA helicase"/>
    <property type="match status" value="1"/>
</dbReference>
<dbReference type="CDD" id="cd18794">
    <property type="entry name" value="SF2_C_RecQ"/>
    <property type="match status" value="1"/>
</dbReference>
<keyword evidence="9 11" id="KW-0539">Nucleus</keyword>
<evidence type="ECO:0000256" key="2">
    <source>
        <dbReference type="ARBA" id="ARBA00005446"/>
    </source>
</evidence>
<feature type="non-terminal residue" evidence="14">
    <location>
        <position position="527"/>
    </location>
</feature>
<keyword evidence="7" id="KW-0238">DNA-binding</keyword>
<dbReference type="AlphaFoldDB" id="F8P4W4"/>
<dbReference type="InterPro" id="IPR011545">
    <property type="entry name" value="DEAD/DEAH_box_helicase_dom"/>
</dbReference>
<dbReference type="PROSITE" id="PS51192">
    <property type="entry name" value="HELICASE_ATP_BIND_1"/>
    <property type="match status" value="1"/>
</dbReference>
<evidence type="ECO:0000256" key="6">
    <source>
        <dbReference type="ARBA" id="ARBA00022840"/>
    </source>
</evidence>
<keyword evidence="8" id="KW-0413">Isomerase</keyword>
<organism>
    <name type="scientific">Serpula lacrymans var. lacrymans (strain S7.9)</name>
    <name type="common">Dry rot fungus</name>
    <dbReference type="NCBI Taxonomy" id="578457"/>
    <lineage>
        <taxon>Eukaryota</taxon>
        <taxon>Fungi</taxon>
        <taxon>Dikarya</taxon>
        <taxon>Basidiomycota</taxon>
        <taxon>Agaricomycotina</taxon>
        <taxon>Agaricomycetes</taxon>
        <taxon>Agaricomycetidae</taxon>
        <taxon>Boletales</taxon>
        <taxon>Coniophorineae</taxon>
        <taxon>Serpulaceae</taxon>
        <taxon>Serpula</taxon>
    </lineage>
</organism>
<keyword evidence="4 11" id="KW-0378">Hydrolase</keyword>
<evidence type="ECO:0000256" key="5">
    <source>
        <dbReference type="ARBA" id="ARBA00022806"/>
    </source>
</evidence>
<comment type="subcellular location">
    <subcellularLocation>
        <location evidence="1 11">Nucleus</location>
    </subcellularLocation>
</comment>
<evidence type="ECO:0000256" key="11">
    <source>
        <dbReference type="RuleBase" id="RU364117"/>
    </source>
</evidence>
<dbReference type="FunFam" id="3.40.50.300:FF:001389">
    <property type="entry name" value="ATP-dependent DNA helicase RecQ"/>
    <property type="match status" value="1"/>
</dbReference>
<dbReference type="KEGG" id="sla:SERLADRAFT_357494"/>
<dbReference type="EC" id="5.6.2.4" evidence="11"/>
<dbReference type="GO" id="GO:0043138">
    <property type="term" value="F:3'-5' DNA helicase activity"/>
    <property type="evidence" value="ECO:0007669"/>
    <property type="project" value="UniProtKB-EC"/>
</dbReference>
<dbReference type="GO" id="GO:0005524">
    <property type="term" value="F:ATP binding"/>
    <property type="evidence" value="ECO:0007669"/>
    <property type="project" value="UniProtKB-KW"/>
</dbReference>
<dbReference type="GO" id="GO:0005634">
    <property type="term" value="C:nucleus"/>
    <property type="evidence" value="ECO:0007669"/>
    <property type="project" value="UniProtKB-SubCell"/>
</dbReference>
<dbReference type="InterPro" id="IPR036388">
    <property type="entry name" value="WH-like_DNA-bd_sf"/>
</dbReference>
<dbReference type="Pfam" id="PF00271">
    <property type="entry name" value="Helicase_C"/>
    <property type="match status" value="1"/>
</dbReference>
<dbReference type="InterPro" id="IPR004589">
    <property type="entry name" value="DNA_helicase_ATP-dep_RecQ"/>
</dbReference>
<dbReference type="SMART" id="SM00956">
    <property type="entry name" value="RQC"/>
    <property type="match status" value="1"/>
</dbReference>